<evidence type="ECO:0000256" key="3">
    <source>
        <dbReference type="ARBA" id="ARBA00022598"/>
    </source>
</evidence>
<keyword evidence="3 8" id="KW-0436">Ligase</keyword>
<keyword evidence="4 8" id="KW-0317">Glutathione biosynthesis</keyword>
<dbReference type="UniPathway" id="UPA00142">
    <property type="reaction ID" value="UER00209"/>
</dbReference>
<keyword evidence="6" id="KW-0067">ATP-binding</keyword>
<dbReference type="EMBL" id="CP047121">
    <property type="protein sequence ID" value="QHB50861.1"/>
    <property type="molecule type" value="Genomic_DNA"/>
</dbReference>
<evidence type="ECO:0000256" key="2">
    <source>
        <dbReference type="ARBA" id="ARBA00012220"/>
    </source>
</evidence>
<dbReference type="GO" id="GO:0005524">
    <property type="term" value="F:ATP binding"/>
    <property type="evidence" value="ECO:0007669"/>
    <property type="project" value="UniProtKB-KW"/>
</dbReference>
<evidence type="ECO:0000256" key="9">
    <source>
        <dbReference type="RuleBase" id="RU004391"/>
    </source>
</evidence>
<dbReference type="AlphaFoldDB" id="A0A6P1E6J8"/>
<evidence type="ECO:0000256" key="5">
    <source>
        <dbReference type="ARBA" id="ARBA00022741"/>
    </source>
</evidence>
<proteinExistence type="inferred from homology"/>
<comment type="pathway">
    <text evidence="1 9">Sulfur metabolism; glutathione biosynthesis; glutathione from L-cysteine and L-glutamate: step 1/2.</text>
</comment>
<dbReference type="GO" id="GO:0046872">
    <property type="term" value="F:metal ion binding"/>
    <property type="evidence" value="ECO:0007669"/>
    <property type="project" value="TreeGrafter"/>
</dbReference>
<comment type="similarity">
    <text evidence="8">Belongs to the glutamate--cysteine ligase type 1 family.</text>
</comment>
<evidence type="ECO:0000313" key="12">
    <source>
        <dbReference type="Proteomes" id="UP000465035"/>
    </source>
</evidence>
<comment type="catalytic activity">
    <reaction evidence="7 9">
        <text>L-cysteine + L-glutamate + ATP = gamma-L-glutamyl-L-cysteine + ADP + phosphate + H(+)</text>
        <dbReference type="Rhea" id="RHEA:13285"/>
        <dbReference type="ChEBI" id="CHEBI:15378"/>
        <dbReference type="ChEBI" id="CHEBI:29985"/>
        <dbReference type="ChEBI" id="CHEBI:30616"/>
        <dbReference type="ChEBI" id="CHEBI:35235"/>
        <dbReference type="ChEBI" id="CHEBI:43474"/>
        <dbReference type="ChEBI" id="CHEBI:58173"/>
        <dbReference type="ChEBI" id="CHEBI:456216"/>
        <dbReference type="EC" id="6.3.2.2"/>
    </reaction>
</comment>
<dbReference type="GeneID" id="69056889"/>
<dbReference type="GO" id="GO:0004357">
    <property type="term" value="F:glutamate-cysteine ligase activity"/>
    <property type="evidence" value="ECO:0007669"/>
    <property type="project" value="UniProtKB-EC"/>
</dbReference>
<feature type="domain" description="Glutamate--cysteine ligase" evidence="10">
    <location>
        <begin position="246"/>
        <end position="314"/>
    </location>
</feature>
<evidence type="ECO:0000256" key="8">
    <source>
        <dbReference type="RuleBase" id="RU003544"/>
    </source>
</evidence>
<evidence type="ECO:0000256" key="7">
    <source>
        <dbReference type="ARBA" id="ARBA00048819"/>
    </source>
</evidence>
<gene>
    <name evidence="11" type="ORF">GQR93_00800</name>
</gene>
<name>A0A6P1E6J8_LENHI</name>
<dbReference type="Pfam" id="PF04262">
    <property type="entry name" value="Glu_cys_ligase"/>
    <property type="match status" value="2"/>
</dbReference>
<evidence type="ECO:0000256" key="6">
    <source>
        <dbReference type="ARBA" id="ARBA00022840"/>
    </source>
</evidence>
<protein>
    <recommendedName>
        <fullName evidence="2 9">Glutamate--cysteine ligase</fullName>
        <ecNumber evidence="2 9">6.3.2.2</ecNumber>
    </recommendedName>
</protein>
<organism evidence="11 12">
    <name type="scientific">Lentilactobacillus hilgardii</name>
    <name type="common">Lactobacillus hilgardii</name>
    <dbReference type="NCBI Taxonomy" id="1588"/>
    <lineage>
        <taxon>Bacteria</taxon>
        <taxon>Bacillati</taxon>
        <taxon>Bacillota</taxon>
        <taxon>Bacilli</taxon>
        <taxon>Lactobacillales</taxon>
        <taxon>Lactobacillaceae</taxon>
        <taxon>Lentilactobacillus</taxon>
    </lineage>
</organism>
<evidence type="ECO:0000256" key="1">
    <source>
        <dbReference type="ARBA" id="ARBA00005006"/>
    </source>
</evidence>
<dbReference type="SUPFAM" id="SSF55931">
    <property type="entry name" value="Glutamine synthetase/guanido kinase"/>
    <property type="match status" value="1"/>
</dbReference>
<evidence type="ECO:0000259" key="10">
    <source>
        <dbReference type="Pfam" id="PF04262"/>
    </source>
</evidence>
<evidence type="ECO:0000313" key="11">
    <source>
        <dbReference type="EMBL" id="QHB50861.1"/>
    </source>
</evidence>
<dbReference type="GO" id="GO:0005829">
    <property type="term" value="C:cytosol"/>
    <property type="evidence" value="ECO:0007669"/>
    <property type="project" value="TreeGrafter"/>
</dbReference>
<evidence type="ECO:0000256" key="4">
    <source>
        <dbReference type="ARBA" id="ARBA00022684"/>
    </source>
</evidence>
<dbReference type="InterPro" id="IPR014746">
    <property type="entry name" value="Gln_synth/guanido_kin_cat_dom"/>
</dbReference>
<dbReference type="RefSeq" id="WP_003551322.1">
    <property type="nucleotide sequence ID" value="NZ_CABKOL010000106.1"/>
</dbReference>
<sequence>MIRIKNATYIASLINSFVGLEVETHRINTDGGLSTHPYPSGLLDEKKHHFIKNDFLETQSELITPPEENTHRGLTYLGAYHQALRSELASSEYLWPYSMPPKLRSDHADIEIAQTDHDNYVYRQKVAQIRKIERTAETGVHVNIGLTPAAIHQVGIPPTQDEIDNLYLQAAIGFMNYRWLLTYLFGATPFAFDNYFSKTANMPAQAVRSLRNSHFGFGNGFLASYRSVSEYVTDIEDAVRDHEIIAEREYYGTVRLKRTPHLKDLLADGILYTELRIYDLDPFEPMGISEDAVNIIRLMFAYFAGNQPFNLDESDHEISAAVKKNDTVALENPLTVTQFHDQAVSFIEKLSAFSQMISLPFNAEELCLRMLERIDNPLLTPSARLVTWSNNDAQQLFDKLLLMAKGYQNDFLDHPLYGYEDRSLKEQKRKIQQLKMGKQLVLKNN</sequence>
<reference evidence="11 12" key="1">
    <citation type="submission" date="2019-12" db="EMBL/GenBank/DDBJ databases">
        <title>Lactobacillus hilgardii FLUB.</title>
        <authorList>
            <person name="Gustaw K."/>
        </authorList>
    </citation>
    <scope>NUCLEOTIDE SEQUENCE [LARGE SCALE GENOMIC DNA]</scope>
    <source>
        <strain evidence="11 12">FLUB</strain>
    </source>
</reference>
<dbReference type="Proteomes" id="UP000465035">
    <property type="component" value="Chromosome"/>
</dbReference>
<dbReference type="InterPro" id="IPR006334">
    <property type="entry name" value="Glut_cys_ligase"/>
</dbReference>
<dbReference type="EC" id="6.3.2.2" evidence="2 9"/>
<dbReference type="SMR" id="A0A6P1E6J8"/>
<dbReference type="InterPro" id="IPR007370">
    <property type="entry name" value="Glu_cys_ligase"/>
</dbReference>
<keyword evidence="5" id="KW-0547">Nucleotide-binding</keyword>
<dbReference type="Gene3D" id="3.30.590.20">
    <property type="match status" value="1"/>
</dbReference>
<dbReference type="GO" id="GO:0006750">
    <property type="term" value="P:glutathione biosynthetic process"/>
    <property type="evidence" value="ECO:0007669"/>
    <property type="project" value="UniProtKB-UniPathway"/>
</dbReference>
<dbReference type="PANTHER" id="PTHR38761">
    <property type="entry name" value="GLUTAMATE--CYSTEINE LIGASE"/>
    <property type="match status" value="1"/>
</dbReference>
<accession>A0A6P1E6J8</accession>
<dbReference type="PANTHER" id="PTHR38761:SF1">
    <property type="entry name" value="GLUTAMATE--CYSTEINE LIGASE"/>
    <property type="match status" value="1"/>
</dbReference>
<feature type="domain" description="Glutamate--cysteine ligase" evidence="10">
    <location>
        <begin position="4"/>
        <end position="241"/>
    </location>
</feature>